<dbReference type="InterPro" id="IPR002509">
    <property type="entry name" value="NODB_dom"/>
</dbReference>
<organism evidence="10 11">
    <name type="scientific">Ascosphaera apis ARSEF 7405</name>
    <dbReference type="NCBI Taxonomy" id="392613"/>
    <lineage>
        <taxon>Eukaryota</taxon>
        <taxon>Fungi</taxon>
        <taxon>Dikarya</taxon>
        <taxon>Ascomycota</taxon>
        <taxon>Pezizomycotina</taxon>
        <taxon>Eurotiomycetes</taxon>
        <taxon>Eurotiomycetidae</taxon>
        <taxon>Onygenales</taxon>
        <taxon>Ascosphaeraceae</taxon>
        <taxon>Ascosphaera</taxon>
    </lineage>
</organism>
<dbReference type="Gene3D" id="3.20.20.370">
    <property type="entry name" value="Glycoside hydrolase/deacetylase"/>
    <property type="match status" value="1"/>
</dbReference>
<dbReference type="VEuPathDB" id="FungiDB:AAP_03310"/>
<evidence type="ECO:0000313" key="10">
    <source>
        <dbReference type="EMBL" id="KZZ91604.1"/>
    </source>
</evidence>
<evidence type="ECO:0000256" key="4">
    <source>
        <dbReference type="ARBA" id="ARBA00022801"/>
    </source>
</evidence>
<feature type="compositionally biased region" description="Basic and acidic residues" evidence="7">
    <location>
        <begin position="501"/>
        <end position="510"/>
    </location>
</feature>
<protein>
    <submittedName>
        <fullName evidence="10">Polysaccharide deacetylase</fullName>
    </submittedName>
</protein>
<evidence type="ECO:0000256" key="6">
    <source>
        <dbReference type="ARBA" id="ARBA00023285"/>
    </source>
</evidence>
<keyword evidence="5" id="KW-0119">Carbohydrate metabolism</keyword>
<feature type="chain" id="PRO_5007894778" evidence="8">
    <location>
        <begin position="24"/>
        <end position="541"/>
    </location>
</feature>
<evidence type="ECO:0000256" key="1">
    <source>
        <dbReference type="ARBA" id="ARBA00001941"/>
    </source>
</evidence>
<feature type="compositionally biased region" description="Acidic residues" evidence="7">
    <location>
        <begin position="511"/>
        <end position="528"/>
    </location>
</feature>
<sequence length="541" mass="62043">MSSSINIKSIILTLLLTLTFTTATYTDEDIHDIEEIEDTVEEDSLDYSFNPFSNHTRTTVAPLLLLDDFHSRDHNSLGAWHGVSDKLTTHYRHNHLIIAPNNADGKYHIQFAEPACFDLSQYKSAYLHVIFHGNTAFTISLEQNNEQCSEDVNPYPETWDSVEAGRYVFAEGENDIYIPLSHFDINFTRASSVSFHGFYTHEKLHLARVEIVEQPPPTFITPEKIPTAKVILRCTRPNSFAFGIDDGEPYLAKDVMDILEEEGVKVTFFTVGKGLDDPELPFGEVYREMIKRGHQVALHSYTHPPMEGLKTIEDIDEELNKNIDSLDRVLHTKSHYFRPPYGTLGARTLQRLYTLLGPFAKSIVWSVDIEDWLWAKKKPYKQLEAFKRDLEKGGNIVVMHYLHKSTVKYLREGIRIVKKKGMDIMRVDQCLGEEGAPGYVRGWNMSDVGGEGDVVEEDGEVRIQGEEEAEEDEEDEEEEEEVDEEDETEMEEEEEGSLIEQVERDVKEVEVDADVDDVEKEVDEETQEQVEYFKGTSLGRW</sequence>
<feature type="compositionally biased region" description="Acidic residues" evidence="7">
    <location>
        <begin position="466"/>
        <end position="497"/>
    </location>
</feature>
<dbReference type="CDD" id="cd10917">
    <property type="entry name" value="CE4_NodB_like_6s_7s"/>
    <property type="match status" value="1"/>
</dbReference>
<reference evidence="10 11" key="1">
    <citation type="journal article" date="2016" name="Genome Biol. Evol.">
        <title>Divergent and convergent evolution of fungal pathogenicity.</title>
        <authorList>
            <person name="Shang Y."/>
            <person name="Xiao G."/>
            <person name="Zheng P."/>
            <person name="Cen K."/>
            <person name="Zhan S."/>
            <person name="Wang C."/>
        </authorList>
    </citation>
    <scope>NUCLEOTIDE SEQUENCE [LARGE SCALE GENOMIC DNA]</scope>
    <source>
        <strain evidence="10 11">ARSEF 7405</strain>
    </source>
</reference>
<evidence type="ECO:0000256" key="2">
    <source>
        <dbReference type="ARBA" id="ARBA00022723"/>
    </source>
</evidence>
<dbReference type="EMBL" id="AZGZ01000013">
    <property type="protein sequence ID" value="KZZ91604.1"/>
    <property type="molecule type" value="Genomic_DNA"/>
</dbReference>
<dbReference type="PANTHER" id="PTHR46471:SF6">
    <property type="entry name" value="GLYCOSYL HYDROLASE"/>
    <property type="match status" value="1"/>
</dbReference>
<dbReference type="Pfam" id="PF01522">
    <property type="entry name" value="Polysacc_deac_1"/>
    <property type="match status" value="1"/>
</dbReference>
<dbReference type="InterPro" id="IPR011330">
    <property type="entry name" value="Glyco_hydro/deAcase_b/a-brl"/>
</dbReference>
<dbReference type="GO" id="GO:0016810">
    <property type="term" value="F:hydrolase activity, acting on carbon-nitrogen (but not peptide) bonds"/>
    <property type="evidence" value="ECO:0007669"/>
    <property type="project" value="InterPro"/>
</dbReference>
<feature type="domain" description="NodB homology" evidence="9">
    <location>
        <begin position="238"/>
        <end position="425"/>
    </location>
</feature>
<evidence type="ECO:0000256" key="5">
    <source>
        <dbReference type="ARBA" id="ARBA00023277"/>
    </source>
</evidence>
<accession>A0A167YPP8</accession>
<keyword evidence="4" id="KW-0378">Hydrolase</keyword>
<keyword evidence="3 8" id="KW-0732">Signal</keyword>
<keyword evidence="2" id="KW-0479">Metal-binding</keyword>
<name>A0A167YPP8_9EURO</name>
<dbReference type="OrthoDB" id="2128708at2759"/>
<evidence type="ECO:0000259" key="9">
    <source>
        <dbReference type="PROSITE" id="PS51677"/>
    </source>
</evidence>
<dbReference type="AlphaFoldDB" id="A0A167YPP8"/>
<proteinExistence type="predicted"/>
<dbReference type="GO" id="GO:0046872">
    <property type="term" value="F:metal ion binding"/>
    <property type="evidence" value="ECO:0007669"/>
    <property type="project" value="UniProtKB-KW"/>
</dbReference>
<feature type="region of interest" description="Disordered" evidence="7">
    <location>
        <begin position="447"/>
        <end position="541"/>
    </location>
</feature>
<keyword evidence="11" id="KW-1185">Reference proteome</keyword>
<comment type="caution">
    <text evidence="10">The sequence shown here is derived from an EMBL/GenBank/DDBJ whole genome shotgun (WGS) entry which is preliminary data.</text>
</comment>
<dbReference type="Proteomes" id="UP000242877">
    <property type="component" value="Unassembled WGS sequence"/>
</dbReference>
<dbReference type="PANTHER" id="PTHR46471">
    <property type="entry name" value="CHITIN DEACETYLASE"/>
    <property type="match status" value="1"/>
</dbReference>
<feature type="signal peptide" evidence="8">
    <location>
        <begin position="1"/>
        <end position="23"/>
    </location>
</feature>
<dbReference type="SUPFAM" id="SSF88713">
    <property type="entry name" value="Glycoside hydrolase/deacetylase"/>
    <property type="match status" value="1"/>
</dbReference>
<dbReference type="GO" id="GO:0005975">
    <property type="term" value="P:carbohydrate metabolic process"/>
    <property type="evidence" value="ECO:0007669"/>
    <property type="project" value="InterPro"/>
</dbReference>
<evidence type="ECO:0000256" key="3">
    <source>
        <dbReference type="ARBA" id="ARBA00022729"/>
    </source>
</evidence>
<dbReference type="PROSITE" id="PS51677">
    <property type="entry name" value="NODB"/>
    <property type="match status" value="1"/>
</dbReference>
<comment type="cofactor">
    <cofactor evidence="1">
        <name>Co(2+)</name>
        <dbReference type="ChEBI" id="CHEBI:48828"/>
    </cofactor>
</comment>
<keyword evidence="6" id="KW-0170">Cobalt</keyword>
<gene>
    <name evidence="10" type="ORF">AAP_03310</name>
</gene>
<evidence type="ECO:0000313" key="11">
    <source>
        <dbReference type="Proteomes" id="UP000242877"/>
    </source>
</evidence>
<evidence type="ECO:0000256" key="8">
    <source>
        <dbReference type="SAM" id="SignalP"/>
    </source>
</evidence>
<evidence type="ECO:0000256" key="7">
    <source>
        <dbReference type="SAM" id="MobiDB-lite"/>
    </source>
</evidence>